<gene>
    <name evidence="2" type="ORF">JOC31_001660</name>
</gene>
<name>A0ABS2PPD2_9STRE</name>
<dbReference type="Pfam" id="PF12697">
    <property type="entry name" value="Abhydrolase_6"/>
    <property type="match status" value="1"/>
</dbReference>
<dbReference type="InterPro" id="IPR000073">
    <property type="entry name" value="AB_hydrolase_1"/>
</dbReference>
<dbReference type="InterPro" id="IPR050266">
    <property type="entry name" value="AB_hydrolase_sf"/>
</dbReference>
<comment type="caution">
    <text evidence="2">The sequence shown here is derived from an EMBL/GenBank/DDBJ whole genome shotgun (WGS) entry which is preliminary data.</text>
</comment>
<feature type="domain" description="AB hydrolase-1" evidence="1">
    <location>
        <begin position="4"/>
        <end position="198"/>
    </location>
</feature>
<evidence type="ECO:0000259" key="1">
    <source>
        <dbReference type="Pfam" id="PF12697"/>
    </source>
</evidence>
<dbReference type="EMBL" id="JAFBEI010000038">
    <property type="protein sequence ID" value="MBM7636835.1"/>
    <property type="molecule type" value="Genomic_DNA"/>
</dbReference>
<evidence type="ECO:0000313" key="2">
    <source>
        <dbReference type="EMBL" id="MBM7636835.1"/>
    </source>
</evidence>
<reference evidence="2 3" key="1">
    <citation type="submission" date="2021-01" db="EMBL/GenBank/DDBJ databases">
        <title>Genomic Encyclopedia of Type Strains, Phase IV (KMG-IV): sequencing the most valuable type-strain genomes for metagenomic binning, comparative biology and taxonomic classification.</title>
        <authorList>
            <person name="Goeker M."/>
        </authorList>
    </citation>
    <scope>NUCLEOTIDE SEQUENCE [LARGE SCALE GENOMIC DNA]</scope>
    <source>
        <strain evidence="2 3">DSM 27513</strain>
    </source>
</reference>
<protein>
    <submittedName>
        <fullName evidence="2">Pimeloyl-ACP methyl ester carboxylesterase</fullName>
    </submittedName>
</protein>
<dbReference type="PANTHER" id="PTHR43798:SF33">
    <property type="entry name" value="HYDROLASE, PUTATIVE (AFU_ORTHOLOGUE AFUA_2G14860)-RELATED"/>
    <property type="match status" value="1"/>
</dbReference>
<dbReference type="RefSeq" id="WP_205017700.1">
    <property type="nucleotide sequence ID" value="NZ_JAFBEI010000038.1"/>
</dbReference>
<accession>A0ABS2PPD2</accession>
<sequence length="208" mass="23077">MMKLLFLHGLGQTADSWQPVTSDLDGYNCQALELFEDGSLPDNLKHLQDKVMQAVEQSEEDVCLIGLSLGAMLALSMIEAESSQIKGIVSCAGQYQFVHNRAYKRQFLLFRLLPKGFFRRYGLDKTSMVTFYKSLSALDLSASLKKTALPIQLVCGAKDLPNLKVAKELQDLVPNASLTIIENAGHELNKEQPQTLANLIRGFVENIS</sequence>
<dbReference type="InterPro" id="IPR029058">
    <property type="entry name" value="AB_hydrolase_fold"/>
</dbReference>
<dbReference type="SUPFAM" id="SSF53474">
    <property type="entry name" value="alpha/beta-Hydrolases"/>
    <property type="match status" value="1"/>
</dbReference>
<organism evidence="2 3">
    <name type="scientific">Streptococcus saliviloxodontae</name>
    <dbReference type="NCBI Taxonomy" id="1349416"/>
    <lineage>
        <taxon>Bacteria</taxon>
        <taxon>Bacillati</taxon>
        <taxon>Bacillota</taxon>
        <taxon>Bacilli</taxon>
        <taxon>Lactobacillales</taxon>
        <taxon>Streptococcaceae</taxon>
        <taxon>Streptococcus</taxon>
    </lineage>
</organism>
<proteinExistence type="predicted"/>
<dbReference type="Proteomes" id="UP000809081">
    <property type="component" value="Unassembled WGS sequence"/>
</dbReference>
<dbReference type="PANTHER" id="PTHR43798">
    <property type="entry name" value="MONOACYLGLYCEROL LIPASE"/>
    <property type="match status" value="1"/>
</dbReference>
<keyword evidence="3" id="KW-1185">Reference proteome</keyword>
<evidence type="ECO:0000313" key="3">
    <source>
        <dbReference type="Proteomes" id="UP000809081"/>
    </source>
</evidence>
<dbReference type="Gene3D" id="3.40.50.1820">
    <property type="entry name" value="alpha/beta hydrolase"/>
    <property type="match status" value="1"/>
</dbReference>